<keyword evidence="1" id="KW-0472">Membrane</keyword>
<keyword evidence="1" id="KW-0812">Transmembrane</keyword>
<dbReference type="Proteomes" id="UP000799770">
    <property type="component" value="Unassembled WGS sequence"/>
</dbReference>
<feature type="signal peptide" evidence="2">
    <location>
        <begin position="1"/>
        <end position="21"/>
    </location>
</feature>
<evidence type="ECO:0000256" key="2">
    <source>
        <dbReference type="SAM" id="SignalP"/>
    </source>
</evidence>
<evidence type="ECO:0000313" key="3">
    <source>
        <dbReference type="EMBL" id="KAF2120117.1"/>
    </source>
</evidence>
<evidence type="ECO:0000313" key="4">
    <source>
        <dbReference type="Proteomes" id="UP000799770"/>
    </source>
</evidence>
<keyword evidence="2" id="KW-0732">Signal</keyword>
<reference evidence="3" key="1">
    <citation type="journal article" date="2020" name="Stud. Mycol.">
        <title>101 Dothideomycetes genomes: a test case for predicting lifestyles and emergence of pathogens.</title>
        <authorList>
            <person name="Haridas S."/>
            <person name="Albert R."/>
            <person name="Binder M."/>
            <person name="Bloem J."/>
            <person name="Labutti K."/>
            <person name="Salamov A."/>
            <person name="Andreopoulos B."/>
            <person name="Baker S."/>
            <person name="Barry K."/>
            <person name="Bills G."/>
            <person name="Bluhm B."/>
            <person name="Cannon C."/>
            <person name="Castanera R."/>
            <person name="Culley D."/>
            <person name="Daum C."/>
            <person name="Ezra D."/>
            <person name="Gonzalez J."/>
            <person name="Henrissat B."/>
            <person name="Kuo A."/>
            <person name="Liang C."/>
            <person name="Lipzen A."/>
            <person name="Lutzoni F."/>
            <person name="Magnuson J."/>
            <person name="Mondo S."/>
            <person name="Nolan M."/>
            <person name="Ohm R."/>
            <person name="Pangilinan J."/>
            <person name="Park H.-J."/>
            <person name="Ramirez L."/>
            <person name="Alfaro M."/>
            <person name="Sun H."/>
            <person name="Tritt A."/>
            <person name="Yoshinaga Y."/>
            <person name="Zwiers L.-H."/>
            <person name="Turgeon B."/>
            <person name="Goodwin S."/>
            <person name="Spatafora J."/>
            <person name="Crous P."/>
            <person name="Grigoriev I."/>
        </authorList>
    </citation>
    <scope>NUCLEOTIDE SEQUENCE</scope>
    <source>
        <strain evidence="3">CBS 627.86</strain>
    </source>
</reference>
<sequence length="89" mass="10009">MSPALLCFLLYSLSWCSLLACSPPLRGRGCIKNAIALNALELIVIASLTYTVSLVVLCLAVAVPAVFMRRRRRRRARCPCCTHRRYRRG</sequence>
<organism evidence="3 4">
    <name type="scientific">Lophiotrema nucula</name>
    <dbReference type="NCBI Taxonomy" id="690887"/>
    <lineage>
        <taxon>Eukaryota</taxon>
        <taxon>Fungi</taxon>
        <taxon>Dikarya</taxon>
        <taxon>Ascomycota</taxon>
        <taxon>Pezizomycotina</taxon>
        <taxon>Dothideomycetes</taxon>
        <taxon>Pleosporomycetidae</taxon>
        <taxon>Pleosporales</taxon>
        <taxon>Lophiotremataceae</taxon>
        <taxon>Lophiotrema</taxon>
    </lineage>
</organism>
<accession>A0A6A5ZMR6</accession>
<dbReference type="EMBL" id="ML977314">
    <property type="protein sequence ID" value="KAF2120117.1"/>
    <property type="molecule type" value="Genomic_DNA"/>
</dbReference>
<feature type="chain" id="PRO_5025353862" evidence="2">
    <location>
        <begin position="22"/>
        <end position="89"/>
    </location>
</feature>
<evidence type="ECO:0000256" key="1">
    <source>
        <dbReference type="SAM" id="Phobius"/>
    </source>
</evidence>
<keyword evidence="4" id="KW-1185">Reference proteome</keyword>
<dbReference type="AlphaFoldDB" id="A0A6A5ZMR6"/>
<name>A0A6A5ZMR6_9PLEO</name>
<gene>
    <name evidence="3" type="ORF">BDV96DRAFT_566694</name>
</gene>
<protein>
    <submittedName>
        <fullName evidence="3">Uncharacterized protein</fullName>
    </submittedName>
</protein>
<feature type="transmembrane region" description="Helical" evidence="1">
    <location>
        <begin position="43"/>
        <end position="67"/>
    </location>
</feature>
<proteinExistence type="predicted"/>
<keyword evidence="1" id="KW-1133">Transmembrane helix</keyword>